<evidence type="ECO:0000256" key="4">
    <source>
        <dbReference type="ARBA" id="ARBA00022631"/>
    </source>
</evidence>
<sequence>MAAALAPTQPLLLECCACRTWAAAVAACGPYSSVDALINAAREAWWHQTPVTGWLEAFAAHPKIGDLEGLRKKYGGTFGELSRSEQAAAGGAPEAVLQELAEWNARYEARFGHIFIVCASGKSAEEMLAIIKSR</sequence>
<protein>
    <recommendedName>
        <fullName evidence="3">2-oxo-4-hydroxy-4-carboxy-5-ureidoimidazoline decarboxylase</fullName>
        <ecNumber evidence="3">4.1.1.97</ecNumber>
    </recommendedName>
</protein>
<name>A0AAD5DWJ3_9CHLO</name>
<evidence type="ECO:0000313" key="9">
    <source>
        <dbReference type="EMBL" id="KAI7845762.1"/>
    </source>
</evidence>
<dbReference type="Gene3D" id="1.10.3330.10">
    <property type="entry name" value="Oxo-4-hydroxy-4-carboxy-5-ureidoimidazoline decarboxylase"/>
    <property type="match status" value="1"/>
</dbReference>
<dbReference type="EC" id="4.1.1.97" evidence="3"/>
<feature type="chain" id="PRO_5042012759" description="2-oxo-4-hydroxy-4-carboxy-5-ureidoimidazoline decarboxylase" evidence="7">
    <location>
        <begin position="23"/>
        <end position="134"/>
    </location>
</feature>
<evidence type="ECO:0000256" key="3">
    <source>
        <dbReference type="ARBA" id="ARBA00012257"/>
    </source>
</evidence>
<dbReference type="Pfam" id="PF09349">
    <property type="entry name" value="OHCU_decarbox"/>
    <property type="match status" value="1"/>
</dbReference>
<evidence type="ECO:0000313" key="10">
    <source>
        <dbReference type="Proteomes" id="UP001205105"/>
    </source>
</evidence>
<accession>A0AAD5DWJ3</accession>
<evidence type="ECO:0000256" key="6">
    <source>
        <dbReference type="ARBA" id="ARBA00023239"/>
    </source>
</evidence>
<dbReference type="EMBL" id="JADXDR010000013">
    <property type="protein sequence ID" value="KAI7845762.1"/>
    <property type="molecule type" value="Genomic_DNA"/>
</dbReference>
<organism evidence="9 10">
    <name type="scientific">Chlorella ohadii</name>
    <dbReference type="NCBI Taxonomy" id="2649997"/>
    <lineage>
        <taxon>Eukaryota</taxon>
        <taxon>Viridiplantae</taxon>
        <taxon>Chlorophyta</taxon>
        <taxon>core chlorophytes</taxon>
        <taxon>Trebouxiophyceae</taxon>
        <taxon>Chlorellales</taxon>
        <taxon>Chlorellaceae</taxon>
        <taxon>Chlorella clade</taxon>
        <taxon>Chlorella</taxon>
    </lineage>
</organism>
<gene>
    <name evidence="9" type="ORF">COHA_000676</name>
</gene>
<comment type="caution">
    <text evidence="9">The sequence shown here is derived from an EMBL/GenBank/DDBJ whole genome shotgun (WGS) entry which is preliminary data.</text>
</comment>
<dbReference type="InterPro" id="IPR036778">
    <property type="entry name" value="OHCU_decarboxylase_sf"/>
</dbReference>
<evidence type="ECO:0000256" key="2">
    <source>
        <dbReference type="ARBA" id="ARBA00004754"/>
    </source>
</evidence>
<keyword evidence="6" id="KW-0456">Lyase</keyword>
<keyword evidence="10" id="KW-1185">Reference proteome</keyword>
<proteinExistence type="predicted"/>
<dbReference type="Proteomes" id="UP001205105">
    <property type="component" value="Unassembled WGS sequence"/>
</dbReference>
<comment type="catalytic activity">
    <reaction evidence="1">
        <text>5-hydroxy-2-oxo-4-ureido-2,5-dihydro-1H-imidazole-5-carboxylate + H(+) = (S)-allantoin + CO2</text>
        <dbReference type="Rhea" id="RHEA:26301"/>
        <dbReference type="ChEBI" id="CHEBI:15378"/>
        <dbReference type="ChEBI" id="CHEBI:15678"/>
        <dbReference type="ChEBI" id="CHEBI:16526"/>
        <dbReference type="ChEBI" id="CHEBI:58639"/>
        <dbReference type="EC" id="4.1.1.97"/>
    </reaction>
</comment>
<comment type="pathway">
    <text evidence="2">Purine metabolism; urate degradation; (S)-allantoin from urate: step 3/3.</text>
</comment>
<feature type="domain" description="Oxo-4-hydroxy-4-carboxy-5-ureidoimidazoline decarboxylase" evidence="8">
    <location>
        <begin position="11"/>
        <end position="134"/>
    </location>
</feature>
<dbReference type="GO" id="GO:0051997">
    <property type="term" value="F:2-oxo-4-hydroxy-4-carboxy-5-ureidoimidazoline decarboxylase activity"/>
    <property type="evidence" value="ECO:0007669"/>
    <property type="project" value="UniProtKB-EC"/>
</dbReference>
<dbReference type="GO" id="GO:0006144">
    <property type="term" value="P:purine nucleobase metabolic process"/>
    <property type="evidence" value="ECO:0007669"/>
    <property type="project" value="UniProtKB-KW"/>
</dbReference>
<dbReference type="PANTHER" id="PTHR43466">
    <property type="entry name" value="2-OXO-4-HYDROXY-4-CARBOXY-5-UREIDOIMIDAZOLINE DECARBOXYLASE-RELATED"/>
    <property type="match status" value="1"/>
</dbReference>
<evidence type="ECO:0000256" key="5">
    <source>
        <dbReference type="ARBA" id="ARBA00022793"/>
    </source>
</evidence>
<dbReference type="GO" id="GO:0019628">
    <property type="term" value="P:urate catabolic process"/>
    <property type="evidence" value="ECO:0007669"/>
    <property type="project" value="TreeGrafter"/>
</dbReference>
<evidence type="ECO:0000259" key="8">
    <source>
        <dbReference type="Pfam" id="PF09349"/>
    </source>
</evidence>
<dbReference type="GO" id="GO:0005777">
    <property type="term" value="C:peroxisome"/>
    <property type="evidence" value="ECO:0007669"/>
    <property type="project" value="TreeGrafter"/>
</dbReference>
<evidence type="ECO:0000256" key="7">
    <source>
        <dbReference type="SAM" id="SignalP"/>
    </source>
</evidence>
<dbReference type="AlphaFoldDB" id="A0AAD5DWJ3"/>
<reference evidence="9" key="1">
    <citation type="submission" date="2020-11" db="EMBL/GenBank/DDBJ databases">
        <title>Chlorella ohadii genome sequencing and assembly.</title>
        <authorList>
            <person name="Murik O."/>
            <person name="Treves H."/>
            <person name="Kedem I."/>
            <person name="Shotland Y."/>
            <person name="Kaplan A."/>
        </authorList>
    </citation>
    <scope>NUCLEOTIDE SEQUENCE</scope>
    <source>
        <strain evidence="9">1</strain>
    </source>
</reference>
<keyword evidence="5" id="KW-0210">Decarboxylase</keyword>
<keyword evidence="7" id="KW-0732">Signal</keyword>
<dbReference type="SUPFAM" id="SSF158694">
    <property type="entry name" value="UraD-Like"/>
    <property type="match status" value="1"/>
</dbReference>
<keyword evidence="4" id="KW-0659">Purine metabolism</keyword>
<feature type="signal peptide" evidence="7">
    <location>
        <begin position="1"/>
        <end position="22"/>
    </location>
</feature>
<dbReference type="PANTHER" id="PTHR43466:SF1">
    <property type="entry name" value="2-OXO-4-HYDROXY-4-CARBOXY-5-UREIDOIMIDAZOLINE DECARBOXYLASE-RELATED"/>
    <property type="match status" value="1"/>
</dbReference>
<dbReference type="InterPro" id="IPR018020">
    <property type="entry name" value="OHCU_decarboxylase"/>
</dbReference>
<evidence type="ECO:0000256" key="1">
    <source>
        <dbReference type="ARBA" id="ARBA00001163"/>
    </source>
</evidence>